<gene>
    <name evidence="2" type="ORF">SUNI508_02748</name>
</gene>
<evidence type="ECO:0008006" key="4">
    <source>
        <dbReference type="Google" id="ProtNLM"/>
    </source>
</evidence>
<dbReference type="Proteomes" id="UP001408356">
    <property type="component" value="Unassembled WGS sequence"/>
</dbReference>
<proteinExistence type="predicted"/>
<evidence type="ECO:0000256" key="1">
    <source>
        <dbReference type="SAM" id="Phobius"/>
    </source>
</evidence>
<keyword evidence="1" id="KW-0472">Membrane</keyword>
<dbReference type="InterPro" id="IPR026749">
    <property type="entry name" value="Tmem135"/>
</dbReference>
<reference evidence="2 3" key="1">
    <citation type="journal article" date="2024" name="J. Plant Pathol.">
        <title>Sequence and assembly of the genome of Seiridium unicorne, isolate CBS 538.82, causal agent of cypress canker disease.</title>
        <authorList>
            <person name="Scali E."/>
            <person name="Rocca G.D."/>
            <person name="Danti R."/>
            <person name="Garbelotto M."/>
            <person name="Barberini S."/>
            <person name="Baroncelli R."/>
            <person name="Emiliani G."/>
        </authorList>
    </citation>
    <scope>NUCLEOTIDE SEQUENCE [LARGE SCALE GENOMIC DNA]</scope>
    <source>
        <strain evidence="2 3">BM-138-508</strain>
    </source>
</reference>
<keyword evidence="1" id="KW-1133">Transmembrane helix</keyword>
<dbReference type="EMBL" id="JARVKF010000002">
    <property type="protein sequence ID" value="KAK9426307.1"/>
    <property type="molecule type" value="Genomic_DNA"/>
</dbReference>
<protein>
    <recommendedName>
        <fullName evidence="4">Integral membrane protein</fullName>
    </recommendedName>
</protein>
<dbReference type="PANTHER" id="PTHR12459:SF15">
    <property type="entry name" value="TRANSMEMBRANE PROTEIN 135"/>
    <property type="match status" value="1"/>
</dbReference>
<feature type="transmembrane region" description="Helical" evidence="1">
    <location>
        <begin position="399"/>
        <end position="416"/>
    </location>
</feature>
<accession>A0ABR2VH91</accession>
<name>A0ABR2VH91_9PEZI</name>
<comment type="caution">
    <text evidence="2">The sequence shown here is derived from an EMBL/GenBank/DDBJ whole genome shotgun (WGS) entry which is preliminary data.</text>
</comment>
<evidence type="ECO:0000313" key="2">
    <source>
        <dbReference type="EMBL" id="KAK9426307.1"/>
    </source>
</evidence>
<keyword evidence="3" id="KW-1185">Reference proteome</keyword>
<dbReference type="PANTHER" id="PTHR12459">
    <property type="entry name" value="TRANSMEMBRANE PROTEIN 135-RELATED"/>
    <property type="match status" value="1"/>
</dbReference>
<feature type="transmembrane region" description="Helical" evidence="1">
    <location>
        <begin position="360"/>
        <end position="378"/>
    </location>
</feature>
<evidence type="ECO:0000313" key="3">
    <source>
        <dbReference type="Proteomes" id="UP001408356"/>
    </source>
</evidence>
<keyword evidence="1" id="KW-0812">Transmembrane</keyword>
<sequence length="486" mass="54972">MSLRPRPVSARQRLDKDIPAVLRPLVRAYILGYATSITPRLLTLVLRQYVTSKKDRGADRLTQPTIWTSLLRILRGGLELQRFPTFCALLVGGSTLLEIPLFAVISRLASRLNPLARQRLSRFLSTFCAAWCSLKLLQSKRSDAFTDRAPVESDDAQPRRVQYRTTEYAGRTLDLTLFAFTRALDVVVGELWSRRDRTKSRPRAQLEAGISRLADPSMFALSCGFIMWSWFYYPSRLPRAYSQWISTAAAVDPRLIEALRRCHHGELRYGEDTGQAPLLEAMAKDYNWPIEWGDPAKTIPYPCEMVHMGCGPSCEYHFLLRFMRSFKWSMTTYLPLNLLLVARNPRLDAFKGALVSASRSSAFLAAFITFFFYGVCLARTRVGPHLIGKDPASRTKIDAGICVGLGCFLCGWSILIEVPGRRKDIALFVAPRAMATLLPRRYSMDKQWRETVVFALSTAVVFTCVLENQRRVRGVMGNILATVLIP</sequence>
<organism evidence="2 3">
    <name type="scientific">Seiridium unicorne</name>
    <dbReference type="NCBI Taxonomy" id="138068"/>
    <lineage>
        <taxon>Eukaryota</taxon>
        <taxon>Fungi</taxon>
        <taxon>Dikarya</taxon>
        <taxon>Ascomycota</taxon>
        <taxon>Pezizomycotina</taxon>
        <taxon>Sordariomycetes</taxon>
        <taxon>Xylariomycetidae</taxon>
        <taxon>Amphisphaeriales</taxon>
        <taxon>Sporocadaceae</taxon>
        <taxon>Seiridium</taxon>
    </lineage>
</organism>